<comment type="caution">
    <text evidence="1">The sequence shown here is derived from an EMBL/GenBank/DDBJ whole genome shotgun (WGS) entry which is preliminary data.</text>
</comment>
<evidence type="ECO:0000313" key="2">
    <source>
        <dbReference type="Proteomes" id="UP000467841"/>
    </source>
</evidence>
<name>A0A6D2I8R7_9BRAS</name>
<protein>
    <submittedName>
        <fullName evidence="1">Uncharacterized protein</fullName>
    </submittedName>
</protein>
<keyword evidence="2" id="KW-1185">Reference proteome</keyword>
<gene>
    <name evidence="1" type="ORF">MERR_LOCUS11820</name>
</gene>
<accession>A0A6D2I8R7</accession>
<dbReference type="AlphaFoldDB" id="A0A6D2I8R7"/>
<sequence length="94" mass="10729">MGDGWENGDTSRVVCFVVREMKQGITCSCPYTYSIWSVLSDGLLGTATTPDWADTIHALTPRTFQHLDHILLRMSFQTPPHRLEGLMQRWFGSR</sequence>
<evidence type="ECO:0000313" key="1">
    <source>
        <dbReference type="EMBL" id="CAA7024585.1"/>
    </source>
</evidence>
<organism evidence="1 2">
    <name type="scientific">Microthlaspi erraticum</name>
    <dbReference type="NCBI Taxonomy" id="1685480"/>
    <lineage>
        <taxon>Eukaryota</taxon>
        <taxon>Viridiplantae</taxon>
        <taxon>Streptophyta</taxon>
        <taxon>Embryophyta</taxon>
        <taxon>Tracheophyta</taxon>
        <taxon>Spermatophyta</taxon>
        <taxon>Magnoliopsida</taxon>
        <taxon>eudicotyledons</taxon>
        <taxon>Gunneridae</taxon>
        <taxon>Pentapetalae</taxon>
        <taxon>rosids</taxon>
        <taxon>malvids</taxon>
        <taxon>Brassicales</taxon>
        <taxon>Brassicaceae</taxon>
        <taxon>Coluteocarpeae</taxon>
        <taxon>Microthlaspi</taxon>
    </lineage>
</organism>
<reference evidence="1" key="1">
    <citation type="submission" date="2020-01" db="EMBL/GenBank/DDBJ databases">
        <authorList>
            <person name="Mishra B."/>
        </authorList>
    </citation>
    <scope>NUCLEOTIDE SEQUENCE [LARGE SCALE GENOMIC DNA]</scope>
</reference>
<dbReference type="Proteomes" id="UP000467841">
    <property type="component" value="Unassembled WGS sequence"/>
</dbReference>
<dbReference type="EMBL" id="CACVBM020000899">
    <property type="protein sequence ID" value="CAA7024585.1"/>
    <property type="molecule type" value="Genomic_DNA"/>
</dbReference>
<proteinExistence type="predicted"/>